<proteinExistence type="predicted"/>
<name>A0A915ERZ3_9BILA</name>
<dbReference type="WBParaSite" id="jg981">
    <property type="protein sequence ID" value="jg981"/>
    <property type="gene ID" value="jg981"/>
</dbReference>
<protein>
    <submittedName>
        <fullName evidence="2">Uncharacterized protein</fullName>
    </submittedName>
</protein>
<organism evidence="1 2">
    <name type="scientific">Ditylenchus dipsaci</name>
    <dbReference type="NCBI Taxonomy" id="166011"/>
    <lineage>
        <taxon>Eukaryota</taxon>
        <taxon>Metazoa</taxon>
        <taxon>Ecdysozoa</taxon>
        <taxon>Nematoda</taxon>
        <taxon>Chromadorea</taxon>
        <taxon>Rhabditida</taxon>
        <taxon>Tylenchina</taxon>
        <taxon>Tylenchomorpha</taxon>
        <taxon>Sphaerularioidea</taxon>
        <taxon>Anguinidae</taxon>
        <taxon>Anguininae</taxon>
        <taxon>Ditylenchus</taxon>
    </lineage>
</organism>
<evidence type="ECO:0000313" key="2">
    <source>
        <dbReference type="WBParaSite" id="jg981"/>
    </source>
</evidence>
<evidence type="ECO:0000313" key="1">
    <source>
        <dbReference type="Proteomes" id="UP000887574"/>
    </source>
</evidence>
<accession>A0A915ERZ3</accession>
<keyword evidence="1" id="KW-1185">Reference proteome</keyword>
<reference evidence="2" key="1">
    <citation type="submission" date="2022-11" db="UniProtKB">
        <authorList>
            <consortium name="WormBaseParasite"/>
        </authorList>
    </citation>
    <scope>IDENTIFICATION</scope>
</reference>
<dbReference type="Proteomes" id="UP000887574">
    <property type="component" value="Unplaced"/>
</dbReference>
<dbReference type="AlphaFoldDB" id="A0A915ERZ3"/>
<sequence length="79" mass="8969">MNSFRKLFPKCLRPTGGSRAGCSLTNYNNFVPSTKTIAISAPGGKTMELREIIAMCVDDQLTYQYTSSVFVFMWTKYRQ</sequence>